<dbReference type="Pfam" id="PF07687">
    <property type="entry name" value="M20_dimer"/>
    <property type="match status" value="1"/>
</dbReference>
<name>A0A4U0S6S6_9ACTN</name>
<dbReference type="SUPFAM" id="SSF53187">
    <property type="entry name" value="Zn-dependent exopeptidases"/>
    <property type="match status" value="1"/>
</dbReference>
<evidence type="ECO:0000313" key="3">
    <source>
        <dbReference type="EMBL" id="TKA04816.1"/>
    </source>
</evidence>
<dbReference type="Pfam" id="PF01546">
    <property type="entry name" value="Peptidase_M20"/>
    <property type="match status" value="1"/>
</dbReference>
<evidence type="ECO:0000259" key="2">
    <source>
        <dbReference type="Pfam" id="PF07687"/>
    </source>
</evidence>
<proteinExistence type="predicted"/>
<keyword evidence="1" id="KW-0464">Manganese</keyword>
<dbReference type="PIRSF" id="PIRSF005962">
    <property type="entry name" value="Pept_M20D_amidohydro"/>
    <property type="match status" value="1"/>
</dbReference>
<dbReference type="Proteomes" id="UP000305778">
    <property type="component" value="Unassembled WGS sequence"/>
</dbReference>
<dbReference type="InterPro" id="IPR017439">
    <property type="entry name" value="Amidohydrolase"/>
</dbReference>
<dbReference type="EMBL" id="SUMC01000046">
    <property type="protein sequence ID" value="TKA04816.1"/>
    <property type="molecule type" value="Genomic_DNA"/>
</dbReference>
<reference evidence="3 4" key="1">
    <citation type="submission" date="2019-04" db="EMBL/GenBank/DDBJ databases">
        <title>Streptomyces oryziradicis sp. nov., a novel actinomycete isolated from rhizosphere soil of rice (Oryza sativa L.).</title>
        <authorList>
            <person name="Li C."/>
        </authorList>
    </citation>
    <scope>NUCLEOTIDE SEQUENCE [LARGE SCALE GENOMIC DNA]</scope>
    <source>
        <strain evidence="3 4">NEAU-C40</strain>
    </source>
</reference>
<dbReference type="AlphaFoldDB" id="A0A4U0S6S6"/>
<dbReference type="InterPro" id="IPR052030">
    <property type="entry name" value="Peptidase_M20/M20A_hydrolases"/>
</dbReference>
<feature type="domain" description="Peptidase M20 dimerisation" evidence="2">
    <location>
        <begin position="222"/>
        <end position="315"/>
    </location>
</feature>
<dbReference type="NCBIfam" id="TIGR01891">
    <property type="entry name" value="amidohydrolases"/>
    <property type="match status" value="1"/>
</dbReference>
<keyword evidence="4" id="KW-1185">Reference proteome</keyword>
<gene>
    <name evidence="3" type="ORF">FCI23_34135</name>
</gene>
<keyword evidence="1" id="KW-0479">Metal-binding</keyword>
<keyword evidence="3" id="KW-0378">Hydrolase</keyword>
<dbReference type="InterPro" id="IPR011650">
    <property type="entry name" value="Peptidase_M20_dimer"/>
</dbReference>
<dbReference type="RefSeq" id="WP_136728022.1">
    <property type="nucleotide sequence ID" value="NZ_SUMC01000046.1"/>
</dbReference>
<dbReference type="GO" id="GO:0046657">
    <property type="term" value="P:folic acid catabolic process"/>
    <property type="evidence" value="ECO:0007669"/>
    <property type="project" value="TreeGrafter"/>
</dbReference>
<feature type="binding site" evidence="1">
    <location>
        <position position="144"/>
    </location>
    <ligand>
        <name>Mn(2+)</name>
        <dbReference type="ChEBI" id="CHEBI:29035"/>
        <label>2</label>
    </ligand>
</feature>
<dbReference type="GO" id="GO:0005737">
    <property type="term" value="C:cytoplasm"/>
    <property type="evidence" value="ECO:0007669"/>
    <property type="project" value="TreeGrafter"/>
</dbReference>
<dbReference type="OrthoDB" id="9781032at2"/>
<dbReference type="InterPro" id="IPR036264">
    <property type="entry name" value="Bact_exopeptidase_dim_dom"/>
</dbReference>
<comment type="cofactor">
    <cofactor evidence="1">
        <name>Mn(2+)</name>
        <dbReference type="ChEBI" id="CHEBI:29035"/>
    </cofactor>
    <text evidence="1">The Mn(2+) ion enhances activity.</text>
</comment>
<comment type="caution">
    <text evidence="3">The sequence shown here is derived from an EMBL/GenBank/DDBJ whole genome shotgun (WGS) entry which is preliminary data.</text>
</comment>
<dbReference type="GO" id="GO:0016805">
    <property type="term" value="F:dipeptidase activity"/>
    <property type="evidence" value="ECO:0007669"/>
    <property type="project" value="TreeGrafter"/>
</dbReference>
<dbReference type="PANTHER" id="PTHR30575">
    <property type="entry name" value="PEPTIDASE M20"/>
    <property type="match status" value="1"/>
</dbReference>
<evidence type="ECO:0000313" key="4">
    <source>
        <dbReference type="Proteomes" id="UP000305778"/>
    </source>
</evidence>
<dbReference type="Gene3D" id="3.40.630.10">
    <property type="entry name" value="Zn peptidases"/>
    <property type="match status" value="2"/>
</dbReference>
<dbReference type="GO" id="GO:0071713">
    <property type="term" value="F:para-aminobenzoyl-glutamate hydrolase activity"/>
    <property type="evidence" value="ECO:0007669"/>
    <property type="project" value="TreeGrafter"/>
</dbReference>
<feature type="binding site" evidence="1">
    <location>
        <position position="176"/>
    </location>
    <ligand>
        <name>Mn(2+)</name>
        <dbReference type="ChEBI" id="CHEBI:29035"/>
        <label>2</label>
    </ligand>
</feature>
<feature type="binding site" evidence="1">
    <location>
        <position position="142"/>
    </location>
    <ligand>
        <name>Mn(2+)</name>
        <dbReference type="ChEBI" id="CHEBI:29035"/>
        <label>2</label>
    </ligand>
</feature>
<dbReference type="SUPFAM" id="SSF55031">
    <property type="entry name" value="Bacterial exopeptidase dimerisation domain"/>
    <property type="match status" value="1"/>
</dbReference>
<feature type="binding site" evidence="1">
    <location>
        <position position="393"/>
    </location>
    <ligand>
        <name>Mn(2+)</name>
        <dbReference type="ChEBI" id="CHEBI:29035"/>
        <label>2</label>
    </ligand>
</feature>
<feature type="binding site" evidence="1">
    <location>
        <position position="200"/>
    </location>
    <ligand>
        <name>Mn(2+)</name>
        <dbReference type="ChEBI" id="CHEBI:29035"/>
        <label>2</label>
    </ligand>
</feature>
<dbReference type="GO" id="GO:0046872">
    <property type="term" value="F:metal ion binding"/>
    <property type="evidence" value="ECO:0007669"/>
    <property type="project" value="UniProtKB-KW"/>
</dbReference>
<organism evidence="3 4">
    <name type="scientific">Actinacidiphila oryziradicis</name>
    <dbReference type="NCBI Taxonomy" id="2571141"/>
    <lineage>
        <taxon>Bacteria</taxon>
        <taxon>Bacillati</taxon>
        <taxon>Actinomycetota</taxon>
        <taxon>Actinomycetes</taxon>
        <taxon>Kitasatosporales</taxon>
        <taxon>Streptomycetaceae</taxon>
        <taxon>Actinacidiphila</taxon>
    </lineage>
</organism>
<sequence length="436" mass="44732">MRPADPGDVVAVRRDLHAHPELGFTEIRTASVVCQTLEALGWPLRGRAEVFDATGIPGLPEPAVLEQAVARAAAEGVPQRLLQRFSGGRTAVVAELAGDRPGPTVAFRFDMDALPITESTAPGHLPGRAGFASTHPGVMHACGHDGHVAIGLALAAALADRSFPGTVRLLFQPAEEGVRGAEPMVAAGVTTGVDALVAVHLSFGLPSGVLAVSTTDLQATAKYVARFTGQAAHAAKAPDSGRNALLAAATAALNLHALPRFAGATTRINVGRLVAGTAANIVPEQAELVYETRADNTEVHEELDRRARVVVDSAAGMYEVRTEVVRTGHAGAAVTDPLVSQALAEAAAGMAEVRPAHPLGASDDASLLMEAVQRSGGVAGYAIAGSDSPGPHHSPAFDLDEAVLPVVVRWLERLVRSGGLGTGGLTPGKAATGETR</sequence>
<evidence type="ECO:0000256" key="1">
    <source>
        <dbReference type="PIRSR" id="PIRSR005962-1"/>
    </source>
</evidence>
<dbReference type="PANTHER" id="PTHR30575:SF3">
    <property type="entry name" value="PEPTIDASE M20 DIMERISATION DOMAIN-CONTAINING PROTEIN"/>
    <property type="match status" value="1"/>
</dbReference>
<dbReference type="InterPro" id="IPR002933">
    <property type="entry name" value="Peptidase_M20"/>
</dbReference>
<accession>A0A4U0S6S6</accession>
<protein>
    <submittedName>
        <fullName evidence="3">Amidohydrolase</fullName>
    </submittedName>
</protein>